<keyword evidence="3" id="KW-1185">Reference proteome</keyword>
<dbReference type="OrthoDB" id="1898716at2759"/>
<evidence type="ECO:0000256" key="1">
    <source>
        <dbReference type="SAM" id="MobiDB-lite"/>
    </source>
</evidence>
<dbReference type="AlphaFoldDB" id="E9DGF4"/>
<feature type="compositionally biased region" description="Polar residues" evidence="1">
    <location>
        <begin position="87"/>
        <end position="97"/>
    </location>
</feature>
<dbReference type="STRING" id="443226.E9DGF4"/>
<evidence type="ECO:0000313" key="2">
    <source>
        <dbReference type="EMBL" id="EFW14315.1"/>
    </source>
</evidence>
<feature type="region of interest" description="Disordered" evidence="1">
    <location>
        <begin position="241"/>
        <end position="280"/>
    </location>
</feature>
<gene>
    <name evidence="2" type="ORF">CPSG_08903</name>
</gene>
<organism evidence="3">
    <name type="scientific">Coccidioides posadasii (strain RMSCC 757 / Silveira)</name>
    <name type="common">Valley fever fungus</name>
    <dbReference type="NCBI Taxonomy" id="443226"/>
    <lineage>
        <taxon>Eukaryota</taxon>
        <taxon>Fungi</taxon>
        <taxon>Dikarya</taxon>
        <taxon>Ascomycota</taxon>
        <taxon>Pezizomycotina</taxon>
        <taxon>Eurotiomycetes</taxon>
        <taxon>Eurotiomycetidae</taxon>
        <taxon>Onygenales</taxon>
        <taxon>Onygenaceae</taxon>
        <taxon>Coccidioides</taxon>
    </lineage>
</organism>
<feature type="compositionally biased region" description="Pro residues" evidence="1">
    <location>
        <begin position="180"/>
        <end position="192"/>
    </location>
</feature>
<feature type="compositionally biased region" description="Basic and acidic residues" evidence="1">
    <location>
        <begin position="58"/>
        <end position="67"/>
    </location>
</feature>
<feature type="region of interest" description="Disordered" evidence="1">
    <location>
        <begin position="1"/>
        <end position="195"/>
    </location>
</feature>
<reference evidence="3" key="2">
    <citation type="submission" date="2010-03" db="EMBL/GenBank/DDBJ databases">
        <title>The genome sequence of Coccidioides posadasii strain Silveira.</title>
        <authorList>
            <consortium name="The Broad Institute Genome Sequencing Center for Infectious Disease"/>
            <person name="Neafsey D."/>
            <person name="Orbach M."/>
            <person name="Henn M.R."/>
            <person name="Cole G.T."/>
            <person name="Galgiani J."/>
            <person name="Gardner M.J."/>
            <person name="Kirkland T.N."/>
            <person name="Taylor J.W."/>
            <person name="Young S.K."/>
            <person name="Zeng Q."/>
            <person name="Koehrsen M."/>
            <person name="Alvarado L."/>
            <person name="Berlin A."/>
            <person name="Borenstein D."/>
            <person name="Chapman S.B."/>
            <person name="Chen Z."/>
            <person name="Engels R."/>
            <person name="Freedman E."/>
            <person name="Gellesch M."/>
            <person name="Goldberg J."/>
            <person name="Griggs A."/>
            <person name="Gujja S."/>
            <person name="Heilman E."/>
            <person name="Heiman D."/>
            <person name="Howarth C."/>
            <person name="Jen D."/>
            <person name="Larson L."/>
            <person name="Mehta T."/>
            <person name="Neiman D."/>
            <person name="Park D."/>
            <person name="Pearson M."/>
            <person name="Richards J."/>
            <person name="Roberts A."/>
            <person name="Saif S."/>
            <person name="Shea T."/>
            <person name="Shenoy N."/>
            <person name="Sisk P."/>
            <person name="Stolte C."/>
            <person name="Sykes S."/>
            <person name="Walk T."/>
            <person name="White J."/>
            <person name="Yandava C."/>
            <person name="Haas B."/>
            <person name="Nusbaum C."/>
            <person name="Birren B."/>
        </authorList>
    </citation>
    <scope>NUCLEOTIDE SEQUENCE [LARGE SCALE GENOMIC DNA]</scope>
    <source>
        <strain evidence="3">RMSCC 757 / Silveira</strain>
    </source>
</reference>
<sequence length="280" mass="29692">LPQHHPETKVERGSSPPPRPQPTKSRSIFTPIDDRGSILAQQFGFAPPVESPKSETQAIKHDSEKLGKSSAPPPRVPTAPIPPRSLPNPQRTHSLSSIPDVPPMTRNDSITSVKERPRLTVQIPSEHSDTGEGTEESARESGANGTTPAKGGSDTGHPSVVLPPPSPSASALLSAGAHGPPNPFARPPPPGAVPQAVPHIMATLITSKLPYLPYQAASFPTLCYRRRRVSIPNGALDERVQISGPGLVKEGEEQDRKRKSPDNGSAIAEPVGAGKRLRVE</sequence>
<dbReference type="VEuPathDB" id="FungiDB:D8B26_008184"/>
<dbReference type="Proteomes" id="UP000002497">
    <property type="component" value="Unassembled WGS sequence"/>
</dbReference>
<dbReference type="VEuPathDB" id="FungiDB:CPSG_08903"/>
<protein>
    <submittedName>
        <fullName evidence="2">Uncharacterized protein</fullName>
    </submittedName>
</protein>
<proteinExistence type="predicted"/>
<evidence type="ECO:0000313" key="3">
    <source>
        <dbReference type="Proteomes" id="UP000002497"/>
    </source>
</evidence>
<accession>E9DGF4</accession>
<dbReference type="HOGENOM" id="CLU_995871_0_0_1"/>
<dbReference type="EMBL" id="GL636506">
    <property type="protein sequence ID" value="EFW14315.1"/>
    <property type="molecule type" value="Genomic_DNA"/>
</dbReference>
<reference evidence="3" key="1">
    <citation type="journal article" date="2010" name="Genome Res.">
        <title>Population genomic sequencing of Coccidioides fungi reveals recent hybridization and transposon control.</title>
        <authorList>
            <person name="Neafsey D.E."/>
            <person name="Barker B.M."/>
            <person name="Sharpton T.J."/>
            <person name="Stajich J.E."/>
            <person name="Park D.J."/>
            <person name="Whiston E."/>
            <person name="Hung C.-Y."/>
            <person name="McMahan C."/>
            <person name="White J."/>
            <person name="Sykes S."/>
            <person name="Heiman D."/>
            <person name="Young S."/>
            <person name="Zeng Q."/>
            <person name="Abouelleil A."/>
            <person name="Aftuck L."/>
            <person name="Bessette D."/>
            <person name="Brown A."/>
            <person name="FitzGerald M."/>
            <person name="Lui A."/>
            <person name="Macdonald J.P."/>
            <person name="Priest M."/>
            <person name="Orbach M.J."/>
            <person name="Galgiani J.N."/>
            <person name="Kirkland T.N."/>
            <person name="Cole G.T."/>
            <person name="Birren B.W."/>
            <person name="Henn M.R."/>
            <person name="Taylor J.W."/>
            <person name="Rounsley S.D."/>
        </authorList>
    </citation>
    <scope>NUCLEOTIDE SEQUENCE [LARGE SCALE GENOMIC DNA]</scope>
    <source>
        <strain evidence="3">RMSCC 757 / Silveira</strain>
    </source>
</reference>
<name>E9DGF4_COCPS</name>
<feature type="non-terminal residue" evidence="2">
    <location>
        <position position="1"/>
    </location>
</feature>
<feature type="compositionally biased region" description="Basic and acidic residues" evidence="1">
    <location>
        <begin position="1"/>
        <end position="12"/>
    </location>
</feature>
<feature type="compositionally biased region" description="Pro residues" evidence="1">
    <location>
        <begin position="71"/>
        <end position="86"/>
    </location>
</feature>
<feature type="compositionally biased region" description="Low complexity" evidence="1">
    <location>
        <begin position="168"/>
        <end position="179"/>
    </location>
</feature>